<sequence length="82" mass="8214">MIANILKILGTVATSLGILKQFGVNLGPVGNEALNILNDVPIDLTDFNNGQAVVLGTFTENGVPGTIVAVKNGGPAAASLGL</sequence>
<gene>
    <name evidence="1" type="ORF">CARN6_2585</name>
</gene>
<accession>E6QP69</accession>
<name>E6QP69_9ZZZZ</name>
<reference evidence="1" key="1">
    <citation type="submission" date="2009-10" db="EMBL/GenBank/DDBJ databases">
        <title>Diversity of trophic interactions inside an arsenic-rich microbial ecosystem.</title>
        <authorList>
            <person name="Bertin P.N."/>
            <person name="Heinrich-Salmeron A."/>
            <person name="Pelletier E."/>
            <person name="Goulhen-Chollet F."/>
            <person name="Arsene-Ploetze F."/>
            <person name="Gallien S."/>
            <person name="Calteau A."/>
            <person name="Vallenet D."/>
            <person name="Casiot C."/>
            <person name="Chane-Woon-Ming B."/>
            <person name="Giloteaux L."/>
            <person name="Barakat M."/>
            <person name="Bonnefoy V."/>
            <person name="Bruneel O."/>
            <person name="Chandler M."/>
            <person name="Cleiss J."/>
            <person name="Duran R."/>
            <person name="Elbaz-Poulichet F."/>
            <person name="Fonknechten N."/>
            <person name="Lauga B."/>
            <person name="Mornico D."/>
            <person name="Ortet P."/>
            <person name="Schaeffer C."/>
            <person name="Siguier P."/>
            <person name="Alexander Thil Smith A."/>
            <person name="Van Dorsselaer A."/>
            <person name="Weissenbach J."/>
            <person name="Medigue C."/>
            <person name="Le Paslier D."/>
        </authorList>
    </citation>
    <scope>NUCLEOTIDE SEQUENCE</scope>
</reference>
<protein>
    <submittedName>
        <fullName evidence="1">Uncharacterized protein</fullName>
    </submittedName>
</protein>
<dbReference type="EMBL" id="CABQ01000311">
    <property type="protein sequence ID" value="CBI09040.1"/>
    <property type="molecule type" value="Genomic_DNA"/>
</dbReference>
<organism evidence="1">
    <name type="scientific">mine drainage metagenome</name>
    <dbReference type="NCBI Taxonomy" id="410659"/>
    <lineage>
        <taxon>unclassified sequences</taxon>
        <taxon>metagenomes</taxon>
        <taxon>ecological metagenomes</taxon>
    </lineage>
</organism>
<comment type="caution">
    <text evidence="1">The sequence shown here is derived from an EMBL/GenBank/DDBJ whole genome shotgun (WGS) entry which is preliminary data.</text>
</comment>
<evidence type="ECO:0000313" key="1">
    <source>
        <dbReference type="EMBL" id="CBI09040.1"/>
    </source>
</evidence>
<dbReference type="AlphaFoldDB" id="E6QP69"/>
<proteinExistence type="predicted"/>